<sequence>MKTLLVASLVVIGSMGAALADDATIPNSTNQHGRDRADFYASVPDFTTLTGKPKADDQAFEQVSTNTHDHRSVVIR</sequence>
<accession>A0A2W5K8J2</accession>
<keyword evidence="1" id="KW-0732">Signal</keyword>
<feature type="chain" id="PRO_5015986060" evidence="1">
    <location>
        <begin position="21"/>
        <end position="76"/>
    </location>
</feature>
<reference evidence="2 3" key="1">
    <citation type="submission" date="2017-08" db="EMBL/GenBank/DDBJ databases">
        <title>Infants hospitalized years apart are colonized by the same room-sourced microbial strains.</title>
        <authorList>
            <person name="Brooks B."/>
            <person name="Olm M.R."/>
            <person name="Firek B.A."/>
            <person name="Baker R."/>
            <person name="Thomas B.C."/>
            <person name="Morowitz M.J."/>
            <person name="Banfield J.F."/>
        </authorList>
    </citation>
    <scope>NUCLEOTIDE SEQUENCE [LARGE SCALE GENOMIC DNA]</scope>
    <source>
        <strain evidence="2">S2_005_003_R2_43</strain>
    </source>
</reference>
<protein>
    <submittedName>
        <fullName evidence="2">Uncharacterized protein</fullName>
    </submittedName>
</protein>
<dbReference type="Proteomes" id="UP000249577">
    <property type="component" value="Unassembled WGS sequence"/>
</dbReference>
<gene>
    <name evidence="2" type="ORF">DI565_15855</name>
</gene>
<feature type="signal peptide" evidence="1">
    <location>
        <begin position="1"/>
        <end position="20"/>
    </location>
</feature>
<proteinExistence type="predicted"/>
<evidence type="ECO:0000256" key="1">
    <source>
        <dbReference type="SAM" id="SignalP"/>
    </source>
</evidence>
<dbReference type="AlphaFoldDB" id="A0A2W5K8J2"/>
<dbReference type="EMBL" id="QFPN01000009">
    <property type="protein sequence ID" value="PZQ12309.1"/>
    <property type="molecule type" value="Genomic_DNA"/>
</dbReference>
<organism evidence="2 3">
    <name type="scientific">Ancylobacter novellus</name>
    <name type="common">Thiobacillus novellus</name>
    <dbReference type="NCBI Taxonomy" id="921"/>
    <lineage>
        <taxon>Bacteria</taxon>
        <taxon>Pseudomonadati</taxon>
        <taxon>Pseudomonadota</taxon>
        <taxon>Alphaproteobacteria</taxon>
        <taxon>Hyphomicrobiales</taxon>
        <taxon>Xanthobacteraceae</taxon>
        <taxon>Ancylobacter</taxon>
    </lineage>
</organism>
<evidence type="ECO:0000313" key="2">
    <source>
        <dbReference type="EMBL" id="PZQ12309.1"/>
    </source>
</evidence>
<comment type="caution">
    <text evidence="2">The sequence shown here is derived from an EMBL/GenBank/DDBJ whole genome shotgun (WGS) entry which is preliminary data.</text>
</comment>
<name>A0A2W5K8J2_ANCNO</name>
<evidence type="ECO:0000313" key="3">
    <source>
        <dbReference type="Proteomes" id="UP000249577"/>
    </source>
</evidence>